<protein>
    <recommendedName>
        <fullName evidence="3">GNAT family N-acetyltransferase</fullName>
    </recommendedName>
</protein>
<gene>
    <name evidence="1" type="ORF">SAMN05216276_11781</name>
</gene>
<accession>A0A239PE85</accession>
<dbReference type="Proteomes" id="UP000198282">
    <property type="component" value="Unassembled WGS sequence"/>
</dbReference>
<dbReference type="EMBL" id="FZOD01000178">
    <property type="protein sequence ID" value="SNT65225.1"/>
    <property type="molecule type" value="Genomic_DNA"/>
</dbReference>
<feature type="non-terminal residue" evidence="1">
    <location>
        <position position="79"/>
    </location>
</feature>
<dbReference type="AlphaFoldDB" id="A0A239PE85"/>
<sequence>MTAGGVRVTELFEIADFTDVFQLFDDIWHPEPANTPISVEMMRALSHAGNYVAGAYESDRLVGASVAFLGAPPGQVLHS</sequence>
<proteinExistence type="predicted"/>
<evidence type="ECO:0008006" key="3">
    <source>
        <dbReference type="Google" id="ProtNLM"/>
    </source>
</evidence>
<evidence type="ECO:0000313" key="2">
    <source>
        <dbReference type="Proteomes" id="UP000198282"/>
    </source>
</evidence>
<organism evidence="1 2">
    <name type="scientific">Streptosporangium subroseum</name>
    <dbReference type="NCBI Taxonomy" id="106412"/>
    <lineage>
        <taxon>Bacteria</taxon>
        <taxon>Bacillati</taxon>
        <taxon>Actinomycetota</taxon>
        <taxon>Actinomycetes</taxon>
        <taxon>Streptosporangiales</taxon>
        <taxon>Streptosporangiaceae</taxon>
        <taxon>Streptosporangium</taxon>
    </lineage>
</organism>
<name>A0A239PE85_9ACTN</name>
<reference evidence="1 2" key="1">
    <citation type="submission" date="2017-06" db="EMBL/GenBank/DDBJ databases">
        <authorList>
            <person name="Kim H.J."/>
            <person name="Triplett B.A."/>
        </authorList>
    </citation>
    <scope>NUCLEOTIDE SEQUENCE [LARGE SCALE GENOMIC DNA]</scope>
    <source>
        <strain evidence="1 2">CGMCC 4.2132</strain>
    </source>
</reference>
<keyword evidence="2" id="KW-1185">Reference proteome</keyword>
<evidence type="ECO:0000313" key="1">
    <source>
        <dbReference type="EMBL" id="SNT65225.1"/>
    </source>
</evidence>